<sequence length="601" mass="67288">MASQARIDQKNEFEATFSHASGDEDHAGMDCDGQSLSPGPYSESNSESVEEVFSSDGEHDAGHQDVDQLTLQVVPKFKICIPARRTAVEQESVEKHSKEVESEGMVEVVAKPSTQARAAQKKTKTEAKAPRDRSRSITPTPPPRKRKHRVQVGDVKGKKKARAVSPSHPLAKEYEPLSSDTDPDIIATLKLLPTPASRTVTASGPPRKRGRPRKETRTEVEDEDEETMARKFSISVFVEVQLDPEIVKSKGARSTGTLKAGEIHPFDPVTLTHDMEWEDLLVTIAREAGVEVAALQTNSFAWRWYIQDSPPKKEKLVVISMAQPRPKIQKSSHARLCFLVTPLSLTVPSFVKPWLSGTDEPVRGFGGGGVTRGQEEEVRYDSYASQKNWHFELDPNRLNVWANEILQNHTNYAMIPLHSKFFQEDQTIGFRAGLRNAGRQLPQIGSAYDRPAPPHFNAYDRPTRYSGQHDYRQSPMRWEEYGDAGTPVAGPSTRRNHSAERPDPSRTSSHYTRGLPSTPVHALSDRSSPIPGIDLDDWCTQMALDEATCEKLHTLGFQVGDNIKTLPETDWQEAGFKRLEWQRVLKADKKYRSSVKPYADL</sequence>
<evidence type="ECO:0000313" key="1">
    <source>
        <dbReference type="EMBL" id="KAI0058917.1"/>
    </source>
</evidence>
<protein>
    <submittedName>
        <fullName evidence="1">Uncharacterized protein</fullName>
    </submittedName>
</protein>
<gene>
    <name evidence="1" type="ORF">BV25DRAFT_1918836</name>
</gene>
<organism evidence="1 2">
    <name type="scientific">Artomyces pyxidatus</name>
    <dbReference type="NCBI Taxonomy" id="48021"/>
    <lineage>
        <taxon>Eukaryota</taxon>
        <taxon>Fungi</taxon>
        <taxon>Dikarya</taxon>
        <taxon>Basidiomycota</taxon>
        <taxon>Agaricomycotina</taxon>
        <taxon>Agaricomycetes</taxon>
        <taxon>Russulales</taxon>
        <taxon>Auriscalpiaceae</taxon>
        <taxon>Artomyces</taxon>
    </lineage>
</organism>
<reference evidence="1" key="2">
    <citation type="journal article" date="2022" name="New Phytol.">
        <title>Evolutionary transition to the ectomycorrhizal habit in the genomes of a hyperdiverse lineage of mushroom-forming fungi.</title>
        <authorList>
            <person name="Looney B."/>
            <person name="Miyauchi S."/>
            <person name="Morin E."/>
            <person name="Drula E."/>
            <person name="Courty P.E."/>
            <person name="Kohler A."/>
            <person name="Kuo A."/>
            <person name="LaButti K."/>
            <person name="Pangilinan J."/>
            <person name="Lipzen A."/>
            <person name="Riley R."/>
            <person name="Andreopoulos W."/>
            <person name="He G."/>
            <person name="Johnson J."/>
            <person name="Nolan M."/>
            <person name="Tritt A."/>
            <person name="Barry K.W."/>
            <person name="Grigoriev I.V."/>
            <person name="Nagy L.G."/>
            <person name="Hibbett D."/>
            <person name="Henrissat B."/>
            <person name="Matheny P.B."/>
            <person name="Labbe J."/>
            <person name="Martin F.M."/>
        </authorList>
    </citation>
    <scope>NUCLEOTIDE SEQUENCE</scope>
    <source>
        <strain evidence="1">HHB10654</strain>
    </source>
</reference>
<keyword evidence="2" id="KW-1185">Reference proteome</keyword>
<dbReference type="Proteomes" id="UP000814140">
    <property type="component" value="Unassembled WGS sequence"/>
</dbReference>
<reference evidence="1" key="1">
    <citation type="submission" date="2021-03" db="EMBL/GenBank/DDBJ databases">
        <authorList>
            <consortium name="DOE Joint Genome Institute"/>
            <person name="Ahrendt S."/>
            <person name="Looney B.P."/>
            <person name="Miyauchi S."/>
            <person name="Morin E."/>
            <person name="Drula E."/>
            <person name="Courty P.E."/>
            <person name="Chicoki N."/>
            <person name="Fauchery L."/>
            <person name="Kohler A."/>
            <person name="Kuo A."/>
            <person name="Labutti K."/>
            <person name="Pangilinan J."/>
            <person name="Lipzen A."/>
            <person name="Riley R."/>
            <person name="Andreopoulos W."/>
            <person name="He G."/>
            <person name="Johnson J."/>
            <person name="Barry K.W."/>
            <person name="Grigoriev I.V."/>
            <person name="Nagy L."/>
            <person name="Hibbett D."/>
            <person name="Henrissat B."/>
            <person name="Matheny P.B."/>
            <person name="Labbe J."/>
            <person name="Martin F."/>
        </authorList>
    </citation>
    <scope>NUCLEOTIDE SEQUENCE</scope>
    <source>
        <strain evidence="1">HHB10654</strain>
    </source>
</reference>
<comment type="caution">
    <text evidence="1">The sequence shown here is derived from an EMBL/GenBank/DDBJ whole genome shotgun (WGS) entry which is preliminary data.</text>
</comment>
<evidence type="ECO:0000313" key="2">
    <source>
        <dbReference type="Proteomes" id="UP000814140"/>
    </source>
</evidence>
<accession>A0ACB8SRT9</accession>
<name>A0ACB8SRT9_9AGAM</name>
<dbReference type="EMBL" id="MU277230">
    <property type="protein sequence ID" value="KAI0058917.1"/>
    <property type="molecule type" value="Genomic_DNA"/>
</dbReference>
<proteinExistence type="predicted"/>